<dbReference type="AlphaFoldDB" id="A0A0H2R211"/>
<reference evidence="2 3" key="1">
    <citation type="submission" date="2015-04" db="EMBL/GenBank/DDBJ databases">
        <title>Complete genome sequence of Schizopora paradoxa KUC8140, a cosmopolitan wood degrader in East Asia.</title>
        <authorList>
            <consortium name="DOE Joint Genome Institute"/>
            <person name="Min B."/>
            <person name="Park H."/>
            <person name="Jang Y."/>
            <person name="Kim J.-J."/>
            <person name="Kim K.H."/>
            <person name="Pangilinan J."/>
            <person name="Lipzen A."/>
            <person name="Riley R."/>
            <person name="Grigoriev I.V."/>
            <person name="Spatafora J.W."/>
            <person name="Choi I.-G."/>
        </authorList>
    </citation>
    <scope>NUCLEOTIDE SEQUENCE [LARGE SCALE GENOMIC DNA]</scope>
    <source>
        <strain evidence="2 3">KUC8140</strain>
    </source>
</reference>
<gene>
    <name evidence="2" type="ORF">SCHPADRAFT_946600</name>
</gene>
<keyword evidence="3" id="KW-1185">Reference proteome</keyword>
<feature type="compositionally biased region" description="Acidic residues" evidence="1">
    <location>
        <begin position="241"/>
        <end position="252"/>
    </location>
</feature>
<sequence>MDCEREGAEIYERYEDTQFYRGLTYRDLDMPSELKHLEGFFEASRHDYSSTPLKTIRSRRDITNSKPAIALSPFRATFRPQHAGTGPLPYSRHATSLVVRSSPLPLCSLQAIFDNRPSFHSHSSILSPQVRSLLLRLLAVTYSPFHARPAYTGAMRFAPGSPPSQYARGVLHAHASASTQYALGLALLLSAPISPCAVRSCNAICYGPSSLVVHFAPSPLQYRPPATKSNIIGPPHPSSESDLDVELSESDDPLSQGSDGASRLNRTLV</sequence>
<dbReference type="Proteomes" id="UP000053477">
    <property type="component" value="Unassembled WGS sequence"/>
</dbReference>
<organism evidence="2 3">
    <name type="scientific">Schizopora paradoxa</name>
    <dbReference type="NCBI Taxonomy" id="27342"/>
    <lineage>
        <taxon>Eukaryota</taxon>
        <taxon>Fungi</taxon>
        <taxon>Dikarya</taxon>
        <taxon>Basidiomycota</taxon>
        <taxon>Agaricomycotina</taxon>
        <taxon>Agaricomycetes</taxon>
        <taxon>Hymenochaetales</taxon>
        <taxon>Schizoporaceae</taxon>
        <taxon>Schizopora</taxon>
    </lineage>
</organism>
<dbReference type="InParanoid" id="A0A0H2R211"/>
<feature type="region of interest" description="Disordered" evidence="1">
    <location>
        <begin position="226"/>
        <end position="269"/>
    </location>
</feature>
<dbReference type="EMBL" id="KQ086264">
    <property type="protein sequence ID" value="KLO05819.1"/>
    <property type="molecule type" value="Genomic_DNA"/>
</dbReference>
<evidence type="ECO:0000313" key="3">
    <source>
        <dbReference type="Proteomes" id="UP000053477"/>
    </source>
</evidence>
<name>A0A0H2R211_9AGAM</name>
<protein>
    <submittedName>
        <fullName evidence="2">Uncharacterized protein</fullName>
    </submittedName>
</protein>
<proteinExistence type="predicted"/>
<evidence type="ECO:0000313" key="2">
    <source>
        <dbReference type="EMBL" id="KLO05819.1"/>
    </source>
</evidence>
<evidence type="ECO:0000256" key="1">
    <source>
        <dbReference type="SAM" id="MobiDB-lite"/>
    </source>
</evidence>
<accession>A0A0H2R211</accession>
<feature type="compositionally biased region" description="Polar residues" evidence="1">
    <location>
        <begin position="256"/>
        <end position="269"/>
    </location>
</feature>